<evidence type="ECO:0008006" key="3">
    <source>
        <dbReference type="Google" id="ProtNLM"/>
    </source>
</evidence>
<dbReference type="EMBL" id="NRSH01000007">
    <property type="protein sequence ID" value="MBK1725712.1"/>
    <property type="molecule type" value="Genomic_DNA"/>
</dbReference>
<sequence>MQLLTSLREHLLRAPEAIRPDPDHLQILAETGRVKSRAHGRNEMFEIPYRVQIIFLGYSGRFDQLAYWVLQWLDEHHPQHPEEAMSWEADVLNPDSADLSISIDLAEVVRVRHTEEGIVLHHSREPDLSSTPLDADEWSLYGNGEHLVDYTDGDG</sequence>
<evidence type="ECO:0000313" key="2">
    <source>
        <dbReference type="Proteomes" id="UP000738126"/>
    </source>
</evidence>
<accession>A0ABS1E3J0</accession>
<gene>
    <name evidence="1" type="ORF">CKO13_01480</name>
</gene>
<evidence type="ECO:0000313" key="1">
    <source>
        <dbReference type="EMBL" id="MBK1725712.1"/>
    </source>
</evidence>
<comment type="caution">
    <text evidence="1">The sequence shown here is derived from an EMBL/GenBank/DDBJ whole genome shotgun (WGS) entry which is preliminary data.</text>
</comment>
<organism evidence="1 2">
    <name type="scientific">Halorhodospira neutriphila</name>
    <dbReference type="NCBI Taxonomy" id="168379"/>
    <lineage>
        <taxon>Bacteria</taxon>
        <taxon>Pseudomonadati</taxon>
        <taxon>Pseudomonadota</taxon>
        <taxon>Gammaproteobacteria</taxon>
        <taxon>Chromatiales</taxon>
        <taxon>Ectothiorhodospiraceae</taxon>
        <taxon>Halorhodospira</taxon>
    </lineage>
</organism>
<dbReference type="RefSeq" id="WP_200256133.1">
    <property type="nucleotide sequence ID" value="NZ_NRSH01000007.1"/>
</dbReference>
<keyword evidence="2" id="KW-1185">Reference proteome</keyword>
<dbReference type="InterPro" id="IPR009678">
    <property type="entry name" value="Phage_tail_completion_R"/>
</dbReference>
<reference evidence="1 2" key="1">
    <citation type="journal article" date="2020" name="Microorganisms">
        <title>Osmotic Adaptation and Compatible Solute Biosynthesis of Phototrophic Bacteria as Revealed from Genome Analyses.</title>
        <authorList>
            <person name="Imhoff J.F."/>
            <person name="Rahn T."/>
            <person name="Kunzel S."/>
            <person name="Keller A."/>
            <person name="Neulinger S.C."/>
        </authorList>
    </citation>
    <scope>NUCLEOTIDE SEQUENCE [LARGE SCALE GENOMIC DNA]</scope>
    <source>
        <strain evidence="1 2">DSM 15116</strain>
    </source>
</reference>
<proteinExistence type="predicted"/>
<name>A0ABS1E3J0_9GAMM</name>
<protein>
    <recommendedName>
        <fullName evidence="3">Phage tail protein</fullName>
    </recommendedName>
</protein>
<dbReference type="Pfam" id="PF06891">
    <property type="entry name" value="P2_Phage_GpR"/>
    <property type="match status" value="1"/>
</dbReference>
<dbReference type="Proteomes" id="UP000738126">
    <property type="component" value="Unassembled WGS sequence"/>
</dbReference>